<evidence type="ECO:0000256" key="1">
    <source>
        <dbReference type="ARBA" id="ARBA00004903"/>
    </source>
</evidence>
<dbReference type="Proteomes" id="UP000501705">
    <property type="component" value="Chromosome"/>
</dbReference>
<protein>
    <recommendedName>
        <fullName evidence="3 7">Dihydrofolate reductase</fullName>
        <ecNumber evidence="3 7">1.5.1.3</ecNumber>
    </recommendedName>
</protein>
<evidence type="ECO:0000256" key="5">
    <source>
        <dbReference type="ARBA" id="ARBA00022857"/>
    </source>
</evidence>
<evidence type="ECO:0000256" key="7">
    <source>
        <dbReference type="PIRNR" id="PIRNR000194"/>
    </source>
</evidence>
<reference evidence="10 11" key="1">
    <citation type="journal article" date="2019" name="ACS Chem. Biol.">
        <title>Identification and Mobilization of a Cryptic Antibiotic Biosynthesis Gene Locus from a Human-Pathogenic Nocardia Isolate.</title>
        <authorList>
            <person name="Herisse M."/>
            <person name="Ishida K."/>
            <person name="Porter J.L."/>
            <person name="Howden B."/>
            <person name="Hertweck C."/>
            <person name="Stinear T.P."/>
            <person name="Pidot S.J."/>
        </authorList>
    </citation>
    <scope>NUCLEOTIDE SEQUENCE [LARGE SCALE GENOMIC DNA]</scope>
    <source>
        <strain evidence="10 11">AUSMDU00024985</strain>
    </source>
</reference>
<comment type="pathway">
    <text evidence="1 7">Cofactor biosynthesis; tetrahydrofolate biosynthesis; 5,6,7,8-tetrahydrofolate from 7,8-dihydrofolate: step 1/1.</text>
</comment>
<evidence type="ECO:0000256" key="2">
    <source>
        <dbReference type="ARBA" id="ARBA00009539"/>
    </source>
</evidence>
<dbReference type="Pfam" id="PF00186">
    <property type="entry name" value="DHFR_1"/>
    <property type="match status" value="1"/>
</dbReference>
<feature type="domain" description="DHFR" evidence="9">
    <location>
        <begin position="16"/>
        <end position="174"/>
    </location>
</feature>
<comment type="similarity">
    <text evidence="2 7 8">Belongs to the dihydrofolate reductase family.</text>
</comment>
<keyword evidence="6 7" id="KW-0560">Oxidoreductase</keyword>
<accession>A0A6G9XZC8</accession>
<evidence type="ECO:0000259" key="9">
    <source>
        <dbReference type="PROSITE" id="PS51330"/>
    </source>
</evidence>
<dbReference type="SUPFAM" id="SSF53597">
    <property type="entry name" value="Dihydrofolate reductase-like"/>
    <property type="match status" value="1"/>
</dbReference>
<dbReference type="PANTHER" id="PTHR48069">
    <property type="entry name" value="DIHYDROFOLATE REDUCTASE"/>
    <property type="match status" value="1"/>
</dbReference>
<dbReference type="AlphaFoldDB" id="A0A6G9XZC8"/>
<evidence type="ECO:0000256" key="8">
    <source>
        <dbReference type="RuleBase" id="RU004474"/>
    </source>
</evidence>
<evidence type="ECO:0000256" key="6">
    <source>
        <dbReference type="ARBA" id="ARBA00023002"/>
    </source>
</evidence>
<evidence type="ECO:0000256" key="4">
    <source>
        <dbReference type="ARBA" id="ARBA00022563"/>
    </source>
</evidence>
<keyword evidence="5 7" id="KW-0521">NADP</keyword>
<dbReference type="GO" id="GO:0006730">
    <property type="term" value="P:one-carbon metabolic process"/>
    <property type="evidence" value="ECO:0007669"/>
    <property type="project" value="UniProtKB-KW"/>
</dbReference>
<comment type="function">
    <text evidence="7">Key enzyme in folate metabolism. Catalyzes an essential reaction for de novo glycine and purine synthesis, and for DNA precursor synthesis.</text>
</comment>
<evidence type="ECO:0000313" key="10">
    <source>
        <dbReference type="EMBL" id="QIS06302.1"/>
    </source>
</evidence>
<comment type="catalytic activity">
    <reaction evidence="7">
        <text>(6S)-5,6,7,8-tetrahydrofolate + NADP(+) = 7,8-dihydrofolate + NADPH + H(+)</text>
        <dbReference type="Rhea" id="RHEA:15009"/>
        <dbReference type="ChEBI" id="CHEBI:15378"/>
        <dbReference type="ChEBI" id="CHEBI:57451"/>
        <dbReference type="ChEBI" id="CHEBI:57453"/>
        <dbReference type="ChEBI" id="CHEBI:57783"/>
        <dbReference type="ChEBI" id="CHEBI:58349"/>
        <dbReference type="EC" id="1.5.1.3"/>
    </reaction>
</comment>
<dbReference type="PROSITE" id="PS51330">
    <property type="entry name" value="DHFR_2"/>
    <property type="match status" value="1"/>
</dbReference>
<dbReference type="PANTHER" id="PTHR48069:SF3">
    <property type="entry name" value="DIHYDROFOLATE REDUCTASE"/>
    <property type="match status" value="1"/>
</dbReference>
<dbReference type="UniPathway" id="UPA00077">
    <property type="reaction ID" value="UER00158"/>
</dbReference>
<dbReference type="GO" id="GO:0046654">
    <property type="term" value="P:tetrahydrofolate biosynthetic process"/>
    <property type="evidence" value="ECO:0007669"/>
    <property type="project" value="UniProtKB-UniPathway"/>
</dbReference>
<dbReference type="Gene3D" id="3.40.430.10">
    <property type="entry name" value="Dihydrofolate Reductase, subunit A"/>
    <property type="match status" value="1"/>
</dbReference>
<keyword evidence="4 7" id="KW-0554">One-carbon metabolism</keyword>
<proteinExistence type="inferred from homology"/>
<dbReference type="EC" id="1.5.1.3" evidence="3 7"/>
<evidence type="ECO:0000256" key="3">
    <source>
        <dbReference type="ARBA" id="ARBA00012856"/>
    </source>
</evidence>
<sequence>MNEHARLRRHGSRARTIGLIWAQTPDGVIGAENTIPWRVPEDMANFKAVTMGHPVIMGRRTWDSLPPRFRPLVGRRNIVVTRQPEWSAAGAERAGSLPEALALSGQDTVWIAGGGEIYRAAMAFATDLLVTEVDTAVAGDAYAPTIGPEWKDADTSPWQRSTSGVDYRIRRYIRRSTD</sequence>
<dbReference type="PIRSF" id="PIRSF000194">
    <property type="entry name" value="DHFR"/>
    <property type="match status" value="1"/>
</dbReference>
<dbReference type="GO" id="GO:0004146">
    <property type="term" value="F:dihydrofolate reductase activity"/>
    <property type="evidence" value="ECO:0007669"/>
    <property type="project" value="UniProtKB-EC"/>
</dbReference>
<dbReference type="CDD" id="cd00209">
    <property type="entry name" value="DHFR"/>
    <property type="match status" value="1"/>
</dbReference>
<dbReference type="InterPro" id="IPR017925">
    <property type="entry name" value="DHFR_CS"/>
</dbReference>
<dbReference type="PRINTS" id="PR00070">
    <property type="entry name" value="DHFR"/>
</dbReference>
<dbReference type="GO" id="GO:0046452">
    <property type="term" value="P:dihydrofolate metabolic process"/>
    <property type="evidence" value="ECO:0007669"/>
    <property type="project" value="TreeGrafter"/>
</dbReference>
<dbReference type="InterPro" id="IPR024072">
    <property type="entry name" value="DHFR-like_dom_sf"/>
</dbReference>
<dbReference type="PROSITE" id="PS00075">
    <property type="entry name" value="DHFR_1"/>
    <property type="match status" value="1"/>
</dbReference>
<dbReference type="InterPro" id="IPR012259">
    <property type="entry name" value="DHFR"/>
</dbReference>
<dbReference type="GO" id="GO:0046655">
    <property type="term" value="P:folic acid metabolic process"/>
    <property type="evidence" value="ECO:0007669"/>
    <property type="project" value="TreeGrafter"/>
</dbReference>
<evidence type="ECO:0000313" key="11">
    <source>
        <dbReference type="Proteomes" id="UP000501705"/>
    </source>
</evidence>
<dbReference type="InterPro" id="IPR001796">
    <property type="entry name" value="DHFR_dom"/>
</dbReference>
<dbReference type="GO" id="GO:0050661">
    <property type="term" value="F:NADP binding"/>
    <property type="evidence" value="ECO:0007669"/>
    <property type="project" value="InterPro"/>
</dbReference>
<gene>
    <name evidence="10" type="ORF">F5X71_31900</name>
</gene>
<dbReference type="GO" id="GO:0005829">
    <property type="term" value="C:cytosol"/>
    <property type="evidence" value="ECO:0007669"/>
    <property type="project" value="TreeGrafter"/>
</dbReference>
<dbReference type="EMBL" id="CP046171">
    <property type="protein sequence ID" value="QIS06302.1"/>
    <property type="molecule type" value="Genomic_DNA"/>
</dbReference>
<name>A0A6G9XZC8_NOCBR</name>
<dbReference type="RefSeq" id="WP_238815583.1">
    <property type="nucleotide sequence ID" value="NZ_CP046171.1"/>
</dbReference>
<organism evidence="10 11">
    <name type="scientific">Nocardia brasiliensis</name>
    <dbReference type="NCBI Taxonomy" id="37326"/>
    <lineage>
        <taxon>Bacteria</taxon>
        <taxon>Bacillati</taxon>
        <taxon>Actinomycetota</taxon>
        <taxon>Actinomycetes</taxon>
        <taxon>Mycobacteriales</taxon>
        <taxon>Nocardiaceae</taxon>
        <taxon>Nocardia</taxon>
    </lineage>
</organism>